<evidence type="ECO:0000256" key="2">
    <source>
        <dbReference type="SAM" id="MobiDB-lite"/>
    </source>
</evidence>
<feature type="coiled-coil region" evidence="1">
    <location>
        <begin position="560"/>
        <end position="612"/>
    </location>
</feature>
<dbReference type="AlphaFoldDB" id="A0A6A7AQW2"/>
<evidence type="ECO:0000313" key="4">
    <source>
        <dbReference type="Proteomes" id="UP000799423"/>
    </source>
</evidence>
<feature type="compositionally biased region" description="Basic and acidic residues" evidence="2">
    <location>
        <begin position="436"/>
        <end position="446"/>
    </location>
</feature>
<protein>
    <submittedName>
        <fullName evidence="3">Uncharacterized protein</fullName>
    </submittedName>
</protein>
<keyword evidence="4" id="KW-1185">Reference proteome</keyword>
<name>A0A6A7AQW2_9PLEO</name>
<evidence type="ECO:0000256" key="1">
    <source>
        <dbReference type="SAM" id="Coils"/>
    </source>
</evidence>
<evidence type="ECO:0000313" key="3">
    <source>
        <dbReference type="EMBL" id="KAF2844559.1"/>
    </source>
</evidence>
<organism evidence="3 4">
    <name type="scientific">Plenodomus tracheiphilus IPT5</name>
    <dbReference type="NCBI Taxonomy" id="1408161"/>
    <lineage>
        <taxon>Eukaryota</taxon>
        <taxon>Fungi</taxon>
        <taxon>Dikarya</taxon>
        <taxon>Ascomycota</taxon>
        <taxon>Pezizomycotina</taxon>
        <taxon>Dothideomycetes</taxon>
        <taxon>Pleosporomycetidae</taxon>
        <taxon>Pleosporales</taxon>
        <taxon>Pleosporineae</taxon>
        <taxon>Leptosphaeriaceae</taxon>
        <taxon>Plenodomus</taxon>
    </lineage>
</organism>
<sequence length="637" mass="72529">MVGPIAFGPRLNVKDIQPDPISSDVSEIVGFLQERSEHTDLLGTKFLTWLETSNNDLKEATEKLYLGSPRGDEDQQVFAYLQILSKDREDNRYGIDIVQEHCGRSYGAPRQLMNPYDILQRPHNLIVVHLKVLILSMFILRGHTRGQTASLAEDFLPILDTSLVHIERCRAEFRETRYPRDIFTRLLDGHLGLPTDRIAVIDQLETELSAITGTPRPLFLDTLIWEKWHGDVTGRLHVGFLDGLPVYAYHNKTKHVCHCFRIISKARGLSMSMSRLHTIQLSGSFALLAIDEFQDEEVQMILGARVRALAKGFFALKLAMRSSAFQTGSQSLINFHRAVQPINDLEQNVIPIFESPLVTRISNFGIISHHYARSSRRWRAGFVELHDIAPALAIEAANRVAEQGEDNSLELRPEQWEALLGEADDTMFLGLGHTAADERDMEHGSGSDRSPGISTTVSELPGTTSQGSAKDLPLYMRTLLQLVSKKSAKTSFSTAIEQYNKKIQAVDERVVKLLNTENVERRKLYKSYTNGLKEDEKQFNDNSLVDRAIRERSAAWEADKEALRIKTKEEEAKLETEKQAIERVRTDAEREMQELEDQIQELTTLKHTLEEQGGVPLFRALQQQYPRMHRDKRRRND</sequence>
<proteinExistence type="predicted"/>
<feature type="compositionally biased region" description="Polar residues" evidence="2">
    <location>
        <begin position="452"/>
        <end position="468"/>
    </location>
</feature>
<dbReference type="EMBL" id="MU006372">
    <property type="protein sequence ID" value="KAF2844559.1"/>
    <property type="molecule type" value="Genomic_DNA"/>
</dbReference>
<gene>
    <name evidence="3" type="ORF">T440DRAFT_548300</name>
</gene>
<accession>A0A6A7AQW2</accession>
<keyword evidence="1" id="KW-0175">Coiled coil</keyword>
<feature type="region of interest" description="Disordered" evidence="2">
    <location>
        <begin position="436"/>
        <end position="469"/>
    </location>
</feature>
<reference evidence="3" key="1">
    <citation type="submission" date="2020-01" db="EMBL/GenBank/DDBJ databases">
        <authorList>
            <consortium name="DOE Joint Genome Institute"/>
            <person name="Haridas S."/>
            <person name="Albert R."/>
            <person name="Binder M."/>
            <person name="Bloem J."/>
            <person name="Labutti K."/>
            <person name="Salamov A."/>
            <person name="Andreopoulos B."/>
            <person name="Baker S.E."/>
            <person name="Barry K."/>
            <person name="Bills G."/>
            <person name="Bluhm B.H."/>
            <person name="Cannon C."/>
            <person name="Castanera R."/>
            <person name="Culley D.E."/>
            <person name="Daum C."/>
            <person name="Ezra D."/>
            <person name="Gonzalez J.B."/>
            <person name="Henrissat B."/>
            <person name="Kuo A."/>
            <person name="Liang C."/>
            <person name="Lipzen A."/>
            <person name="Lutzoni F."/>
            <person name="Magnuson J."/>
            <person name="Mondo S."/>
            <person name="Nolan M."/>
            <person name="Ohm R."/>
            <person name="Pangilinan J."/>
            <person name="Park H.-J."/>
            <person name="Ramirez L."/>
            <person name="Alfaro M."/>
            <person name="Sun H."/>
            <person name="Tritt A."/>
            <person name="Yoshinaga Y."/>
            <person name="Zwiers L.-H."/>
            <person name="Turgeon B.G."/>
            <person name="Goodwin S.B."/>
            <person name="Spatafora J.W."/>
            <person name="Crous P.W."/>
            <person name="Grigoriev I.V."/>
        </authorList>
    </citation>
    <scope>NUCLEOTIDE SEQUENCE</scope>
    <source>
        <strain evidence="3">IPT5</strain>
    </source>
</reference>
<dbReference type="Proteomes" id="UP000799423">
    <property type="component" value="Unassembled WGS sequence"/>
</dbReference>
<dbReference type="OrthoDB" id="10485729at2759"/>